<dbReference type="AlphaFoldDB" id="A0AA39NC09"/>
<proteinExistence type="predicted"/>
<dbReference type="EMBL" id="JAUEPR010000120">
    <property type="protein sequence ID" value="KAK0462816.1"/>
    <property type="molecule type" value="Genomic_DNA"/>
</dbReference>
<reference evidence="1" key="1">
    <citation type="submission" date="2023-06" db="EMBL/GenBank/DDBJ databases">
        <authorList>
            <consortium name="Lawrence Berkeley National Laboratory"/>
            <person name="Ahrendt S."/>
            <person name="Sahu N."/>
            <person name="Indic B."/>
            <person name="Wong-Bajracharya J."/>
            <person name="Merenyi Z."/>
            <person name="Ke H.-M."/>
            <person name="Monk M."/>
            <person name="Kocsube S."/>
            <person name="Drula E."/>
            <person name="Lipzen A."/>
            <person name="Balint B."/>
            <person name="Henrissat B."/>
            <person name="Andreopoulos B."/>
            <person name="Martin F.M."/>
            <person name="Harder C.B."/>
            <person name="Rigling D."/>
            <person name="Ford K.L."/>
            <person name="Foster G.D."/>
            <person name="Pangilinan J."/>
            <person name="Papanicolaou A."/>
            <person name="Barry K."/>
            <person name="LaButti K."/>
            <person name="Viragh M."/>
            <person name="Koriabine M."/>
            <person name="Yan M."/>
            <person name="Riley R."/>
            <person name="Champramary S."/>
            <person name="Plett K.L."/>
            <person name="Tsai I.J."/>
            <person name="Slot J."/>
            <person name="Sipos G."/>
            <person name="Plett J."/>
            <person name="Nagy L.G."/>
            <person name="Grigoriev I.V."/>
        </authorList>
    </citation>
    <scope>NUCLEOTIDE SEQUENCE</scope>
    <source>
        <strain evidence="1">ICMP 16352</strain>
    </source>
</reference>
<name>A0AA39NC09_9AGAR</name>
<gene>
    <name evidence="1" type="ORF">IW261DRAFT_1527148</name>
</gene>
<accession>A0AA39NC09</accession>
<sequence>MFKMWHMSLLPCKDMQRGNSTRAGYSASYGVTSFSHLLVPLLPWCQDCGSVWLSTAHLSFSETMTMPALNVCLQVAKIAGGSGIPYFEDLAKVAVTVFELLEVQKGKNKKAAKELSESIANTIVIIDSIVCMHRDRAGAYFEDVCGAMAGYLDSMTQDLKDAQQKHRGVKSFFNRKCVDDFRVDFLVIQVHSMVQALKDTAQMRPRDFGMVPEKISMHSMIQIAGCTAFFF</sequence>
<dbReference type="Proteomes" id="UP001175227">
    <property type="component" value="Unassembled WGS sequence"/>
</dbReference>
<keyword evidence="2" id="KW-1185">Reference proteome</keyword>
<evidence type="ECO:0000313" key="1">
    <source>
        <dbReference type="EMBL" id="KAK0462816.1"/>
    </source>
</evidence>
<organism evidence="1 2">
    <name type="scientific">Armillaria novae-zelandiae</name>
    <dbReference type="NCBI Taxonomy" id="153914"/>
    <lineage>
        <taxon>Eukaryota</taxon>
        <taxon>Fungi</taxon>
        <taxon>Dikarya</taxon>
        <taxon>Basidiomycota</taxon>
        <taxon>Agaricomycotina</taxon>
        <taxon>Agaricomycetes</taxon>
        <taxon>Agaricomycetidae</taxon>
        <taxon>Agaricales</taxon>
        <taxon>Marasmiineae</taxon>
        <taxon>Physalacriaceae</taxon>
        <taxon>Armillaria</taxon>
    </lineage>
</organism>
<comment type="caution">
    <text evidence="1">The sequence shown here is derived from an EMBL/GenBank/DDBJ whole genome shotgun (WGS) entry which is preliminary data.</text>
</comment>
<evidence type="ECO:0000313" key="2">
    <source>
        <dbReference type="Proteomes" id="UP001175227"/>
    </source>
</evidence>
<protein>
    <submittedName>
        <fullName evidence="1">Uncharacterized protein</fullName>
    </submittedName>
</protein>